<proteinExistence type="predicted"/>
<comment type="caution">
    <text evidence="1">The sequence shown here is derived from an EMBL/GenBank/DDBJ whole genome shotgun (WGS) entry which is preliminary data.</text>
</comment>
<dbReference type="AlphaFoldDB" id="A0A133UK71"/>
<organism evidence="1 2">
    <name type="scientific">candidate division MSBL1 archaeon SCGC-AAA259I09</name>
    <dbReference type="NCBI Taxonomy" id="1698267"/>
    <lineage>
        <taxon>Archaea</taxon>
        <taxon>Methanobacteriati</taxon>
        <taxon>Methanobacteriota</taxon>
        <taxon>candidate division MSBL1</taxon>
    </lineage>
</organism>
<dbReference type="EMBL" id="LHXR01000176">
    <property type="protein sequence ID" value="KXA94608.1"/>
    <property type="molecule type" value="Genomic_DNA"/>
</dbReference>
<reference evidence="1 2" key="1">
    <citation type="journal article" date="2016" name="Sci. Rep.">
        <title>Metabolic traits of an uncultured archaeal lineage -MSBL1- from brine pools of the Red Sea.</title>
        <authorList>
            <person name="Mwirichia R."/>
            <person name="Alam I."/>
            <person name="Rashid M."/>
            <person name="Vinu M."/>
            <person name="Ba-Alawi W."/>
            <person name="Anthony Kamau A."/>
            <person name="Kamanda Ngugi D."/>
            <person name="Goker M."/>
            <person name="Klenk H.P."/>
            <person name="Bajic V."/>
            <person name="Stingl U."/>
        </authorList>
    </citation>
    <scope>NUCLEOTIDE SEQUENCE [LARGE SCALE GENOMIC DNA]</scope>
    <source>
        <strain evidence="1">SCGC-AAA259I09</strain>
    </source>
</reference>
<accession>A0A133UK71</accession>
<dbReference type="Proteomes" id="UP000070463">
    <property type="component" value="Unassembled WGS sequence"/>
</dbReference>
<evidence type="ECO:0000313" key="2">
    <source>
        <dbReference type="Proteomes" id="UP000070463"/>
    </source>
</evidence>
<keyword evidence="2" id="KW-1185">Reference proteome</keyword>
<sequence>MIIDKTQKVNRENGKEMCPKFKKCPKCGGITLVYDPVKQVAYCRSSICSFREEVGDKVSYNTKFG</sequence>
<gene>
    <name evidence="1" type="ORF">AKJ37_07460</name>
</gene>
<protein>
    <submittedName>
        <fullName evidence="1">Uncharacterized protein</fullName>
    </submittedName>
</protein>
<name>A0A133UK71_9EURY</name>
<evidence type="ECO:0000313" key="1">
    <source>
        <dbReference type="EMBL" id="KXA94608.1"/>
    </source>
</evidence>